<feature type="transmembrane region" description="Helical" evidence="2">
    <location>
        <begin position="155"/>
        <end position="176"/>
    </location>
</feature>
<dbReference type="Proteomes" id="UP001203852">
    <property type="component" value="Unassembled WGS sequence"/>
</dbReference>
<feature type="signal peptide" evidence="3">
    <location>
        <begin position="1"/>
        <end position="16"/>
    </location>
</feature>
<reference evidence="4" key="1">
    <citation type="journal article" date="2022" name="bioRxiv">
        <title>Deciphering the potential niche of two novel black yeast fungi from a biological soil crust based on their genomes, phenotypes, and melanin regulation.</title>
        <authorList>
            <consortium name="DOE Joint Genome Institute"/>
            <person name="Carr E.C."/>
            <person name="Barton Q."/>
            <person name="Grambo S."/>
            <person name="Sullivan M."/>
            <person name="Renfro C.M."/>
            <person name="Kuo A."/>
            <person name="Pangilinan J."/>
            <person name="Lipzen A."/>
            <person name="Keymanesh K."/>
            <person name="Savage E."/>
            <person name="Barry K."/>
            <person name="Grigoriev I.V."/>
            <person name="Riekhof W.R."/>
            <person name="Harris S.S."/>
        </authorList>
    </citation>
    <scope>NUCLEOTIDE SEQUENCE</scope>
    <source>
        <strain evidence="4">JF 03-4F</strain>
    </source>
</reference>
<comment type="caution">
    <text evidence="4">The sequence shown here is derived from an EMBL/GenBank/DDBJ whole genome shotgun (WGS) entry which is preliminary data.</text>
</comment>
<keyword evidence="2" id="KW-0472">Membrane</keyword>
<keyword evidence="3" id="KW-0732">Signal</keyword>
<gene>
    <name evidence="4" type="ORF">EDD36DRAFT_31002</name>
</gene>
<organism evidence="4 5">
    <name type="scientific">Exophiala viscosa</name>
    <dbReference type="NCBI Taxonomy" id="2486360"/>
    <lineage>
        <taxon>Eukaryota</taxon>
        <taxon>Fungi</taxon>
        <taxon>Dikarya</taxon>
        <taxon>Ascomycota</taxon>
        <taxon>Pezizomycotina</taxon>
        <taxon>Eurotiomycetes</taxon>
        <taxon>Chaetothyriomycetidae</taxon>
        <taxon>Chaetothyriales</taxon>
        <taxon>Herpotrichiellaceae</taxon>
        <taxon>Exophiala</taxon>
    </lineage>
</organism>
<feature type="chain" id="PRO_5042965887" description="Extracellular membrane protein CFEM domain-containing protein" evidence="3">
    <location>
        <begin position="17"/>
        <end position="249"/>
    </location>
</feature>
<keyword evidence="2" id="KW-0812">Transmembrane</keyword>
<evidence type="ECO:0000256" key="3">
    <source>
        <dbReference type="SAM" id="SignalP"/>
    </source>
</evidence>
<protein>
    <recommendedName>
        <fullName evidence="6">Extracellular membrane protein CFEM domain-containing protein</fullName>
    </recommendedName>
</protein>
<accession>A0AAN6E5F7</accession>
<keyword evidence="5" id="KW-1185">Reference proteome</keyword>
<feature type="compositionally biased region" description="Basic and acidic residues" evidence="1">
    <location>
        <begin position="219"/>
        <end position="249"/>
    </location>
</feature>
<evidence type="ECO:0000313" key="5">
    <source>
        <dbReference type="Proteomes" id="UP001203852"/>
    </source>
</evidence>
<sequence length="249" mass="26246">MQFYSVLLTFFGLAAAQQIYIDRLPEYSLLDACAENPLSTVVRDMYSGCGDGGVYTSYSCFCTASSSYMASVISTAVLSYCPGSTADALSATAVFHEYCQENATATASSTTSSVTPAVTNSTVSSSTASAASSPSSASSSSSSSSSSGLSSGAKAAIGVTIPVVVLAVLLAVFIVMRRRSHQRKQTDKQFPEDDAPAYEEHSSRDTKDAMVEVPGSTKHASEMPIGKEHSYYVQELGDHEKKVQPVELQ</sequence>
<name>A0AAN6E5F7_9EURO</name>
<feature type="region of interest" description="Disordered" evidence="1">
    <location>
        <begin position="125"/>
        <end position="146"/>
    </location>
</feature>
<proteinExistence type="predicted"/>
<evidence type="ECO:0000256" key="1">
    <source>
        <dbReference type="SAM" id="MobiDB-lite"/>
    </source>
</evidence>
<dbReference type="EMBL" id="MU404350">
    <property type="protein sequence ID" value="KAI1618404.1"/>
    <property type="molecule type" value="Genomic_DNA"/>
</dbReference>
<keyword evidence="2" id="KW-1133">Transmembrane helix</keyword>
<feature type="compositionally biased region" description="Basic and acidic residues" evidence="1">
    <location>
        <begin position="198"/>
        <end position="210"/>
    </location>
</feature>
<evidence type="ECO:0008006" key="6">
    <source>
        <dbReference type="Google" id="ProtNLM"/>
    </source>
</evidence>
<feature type="region of interest" description="Disordered" evidence="1">
    <location>
        <begin position="181"/>
        <end position="249"/>
    </location>
</feature>
<evidence type="ECO:0000313" key="4">
    <source>
        <dbReference type="EMBL" id="KAI1618404.1"/>
    </source>
</evidence>
<dbReference type="AlphaFoldDB" id="A0AAN6E5F7"/>
<evidence type="ECO:0000256" key="2">
    <source>
        <dbReference type="SAM" id="Phobius"/>
    </source>
</evidence>